<organism evidence="7 8">
    <name type="scientific">Rosa chinensis</name>
    <name type="common">China rose</name>
    <dbReference type="NCBI Taxonomy" id="74649"/>
    <lineage>
        <taxon>Eukaryota</taxon>
        <taxon>Viridiplantae</taxon>
        <taxon>Streptophyta</taxon>
        <taxon>Embryophyta</taxon>
        <taxon>Tracheophyta</taxon>
        <taxon>Spermatophyta</taxon>
        <taxon>Magnoliopsida</taxon>
        <taxon>eudicotyledons</taxon>
        <taxon>Gunneridae</taxon>
        <taxon>Pentapetalae</taxon>
        <taxon>rosids</taxon>
        <taxon>fabids</taxon>
        <taxon>Rosales</taxon>
        <taxon>Rosaceae</taxon>
        <taxon>Rosoideae</taxon>
        <taxon>Rosoideae incertae sedis</taxon>
        <taxon>Rosa</taxon>
    </lineage>
</organism>
<dbReference type="Proteomes" id="UP000238479">
    <property type="component" value="Chromosome 7"/>
</dbReference>
<feature type="transmembrane region" description="Helical" evidence="6">
    <location>
        <begin position="12"/>
        <end position="31"/>
    </location>
</feature>
<keyword evidence="8" id="KW-1185">Reference proteome</keyword>
<reference evidence="7 8" key="1">
    <citation type="journal article" date="2018" name="Nat. Genet.">
        <title>The Rosa genome provides new insights in the design of modern roses.</title>
        <authorList>
            <person name="Bendahmane M."/>
        </authorList>
    </citation>
    <scope>NUCLEOTIDE SEQUENCE [LARGE SCALE GENOMIC DNA]</scope>
    <source>
        <strain evidence="8">cv. Old Blush</strain>
    </source>
</reference>
<keyword evidence="4 5" id="KW-0349">Heme</keyword>
<dbReference type="Pfam" id="PF00067">
    <property type="entry name" value="p450"/>
    <property type="match status" value="1"/>
</dbReference>
<dbReference type="OrthoDB" id="1470350at2759"/>
<comment type="cofactor">
    <cofactor evidence="4">
        <name>heme</name>
        <dbReference type="ChEBI" id="CHEBI:30413"/>
    </cofactor>
</comment>
<dbReference type="STRING" id="74649.A0A2P6P5I1"/>
<dbReference type="PROSITE" id="PS00086">
    <property type="entry name" value="CYTOCHROME_P450"/>
    <property type="match status" value="1"/>
</dbReference>
<dbReference type="AlphaFoldDB" id="A0A2P6P5I1"/>
<accession>A0A2P6P5I1</accession>
<evidence type="ECO:0000256" key="5">
    <source>
        <dbReference type="RuleBase" id="RU000461"/>
    </source>
</evidence>
<dbReference type="GO" id="GO:0016705">
    <property type="term" value="F:oxidoreductase activity, acting on paired donors, with incorporation or reduction of molecular oxygen"/>
    <property type="evidence" value="ECO:0007669"/>
    <property type="project" value="InterPro"/>
</dbReference>
<dbReference type="CDD" id="cd11072">
    <property type="entry name" value="CYP71-like"/>
    <property type="match status" value="1"/>
</dbReference>
<dbReference type="PANTHER" id="PTHR47955:SF15">
    <property type="entry name" value="CYTOCHROME P450 71A2-LIKE"/>
    <property type="match status" value="1"/>
</dbReference>
<dbReference type="GO" id="GO:0004497">
    <property type="term" value="F:monooxygenase activity"/>
    <property type="evidence" value="ECO:0007669"/>
    <property type="project" value="UniProtKB-KW"/>
</dbReference>
<dbReference type="InterPro" id="IPR001128">
    <property type="entry name" value="Cyt_P450"/>
</dbReference>
<dbReference type="Gramene" id="PRQ17179">
    <property type="protein sequence ID" value="PRQ17179"/>
    <property type="gene ID" value="RchiOBHm_Chr7g0192221"/>
</dbReference>
<dbReference type="OMA" id="PYWLHAR"/>
<dbReference type="Gene3D" id="1.10.630.10">
    <property type="entry name" value="Cytochrome P450"/>
    <property type="match status" value="1"/>
</dbReference>
<evidence type="ECO:0000256" key="2">
    <source>
        <dbReference type="ARBA" id="ARBA00022723"/>
    </source>
</evidence>
<dbReference type="InterPro" id="IPR017972">
    <property type="entry name" value="Cyt_P450_CS"/>
</dbReference>
<gene>
    <name evidence="7" type="ORF">RchiOBHm_Chr7g0192221</name>
</gene>
<evidence type="ECO:0000256" key="4">
    <source>
        <dbReference type="PIRSR" id="PIRSR602401-1"/>
    </source>
</evidence>
<dbReference type="PRINTS" id="PR00463">
    <property type="entry name" value="EP450I"/>
</dbReference>
<feature type="binding site" description="axial binding residue" evidence="4">
    <location>
        <position position="454"/>
    </location>
    <ligand>
        <name>heme</name>
        <dbReference type="ChEBI" id="CHEBI:30413"/>
    </ligand>
    <ligandPart>
        <name>Fe</name>
        <dbReference type="ChEBI" id="CHEBI:18248"/>
    </ligandPart>
</feature>
<dbReference type="FunFam" id="1.10.630.10:FF:000011">
    <property type="entry name" value="Cytochrome P450 83B1"/>
    <property type="match status" value="1"/>
</dbReference>
<keyword evidence="6" id="KW-0812">Transmembrane</keyword>
<comment type="caution">
    <text evidence="7">The sequence shown here is derived from an EMBL/GenBank/DDBJ whole genome shotgun (WGS) entry which is preliminary data.</text>
</comment>
<dbReference type="PANTHER" id="PTHR47955">
    <property type="entry name" value="CYTOCHROME P450 FAMILY 71 PROTEIN"/>
    <property type="match status" value="1"/>
</dbReference>
<dbReference type="InterPro" id="IPR036396">
    <property type="entry name" value="Cyt_P450_sf"/>
</dbReference>
<protein>
    <submittedName>
        <fullName evidence="7">Putative cytochrome P450</fullName>
    </submittedName>
</protein>
<dbReference type="SUPFAM" id="SSF48264">
    <property type="entry name" value="Cytochrome P450"/>
    <property type="match status" value="1"/>
</dbReference>
<dbReference type="GO" id="GO:0005506">
    <property type="term" value="F:iron ion binding"/>
    <property type="evidence" value="ECO:0007669"/>
    <property type="project" value="InterPro"/>
</dbReference>
<proteinExistence type="inferred from homology"/>
<comment type="similarity">
    <text evidence="1 5">Belongs to the cytochrome P450 family.</text>
</comment>
<keyword evidence="3 4" id="KW-0408">Iron</keyword>
<sequence length="513" mass="57840">MEQPPAVAASNLFTFAFPFVFFTIFLIRWLIPTTPPTQKCLPPSPPGLPIIGNLHQLGRLPHRSLQLLSQRHGPLMLLHLGVRPVLVVSSADDARDIMKTHDLIFSNRPRLTVADRLLYQGKDVASAPYGEHWRNARSICVLQLLSTNKVRSFRAEREEELELLLEEVTRSASLSLPVNLSELFASLSVDVICRVAFGRKYGGVKFKEMLGEFMRLLGGFYMRDFVPWLGWVDRINGSDTKIERVAEEFDRFLDDVVEEHMSVLKTKEENGDTSVDDEGGKDFVDVLLEVQSSGTDGSSFDRDSIKGIILDMFSGGTDTTYTVLEWAMTEILRHPRVCRKMQNEAMEIANGKPHITESDLDKMHYLKAVIKETLRLHPPIPLLSPRESTEDVKIMEYDIEAKTMVFINAWAIGRDPAEWDEPEEFRPERFMNSSVDFKGHDFQLLPFGAGRRGCPGILFAMASNELVLANIVHKFDWELPAGTSADSINMTESSGLVAHRKVPLVAVAKPRSF</sequence>
<evidence type="ECO:0000313" key="8">
    <source>
        <dbReference type="Proteomes" id="UP000238479"/>
    </source>
</evidence>
<keyword evidence="5" id="KW-0503">Monooxygenase</keyword>
<keyword evidence="2 4" id="KW-0479">Metal-binding</keyword>
<dbReference type="PRINTS" id="PR00385">
    <property type="entry name" value="P450"/>
</dbReference>
<evidence type="ECO:0000256" key="6">
    <source>
        <dbReference type="SAM" id="Phobius"/>
    </source>
</evidence>
<dbReference type="InterPro" id="IPR002401">
    <property type="entry name" value="Cyt_P450_E_grp-I"/>
</dbReference>
<keyword evidence="6" id="KW-1133">Transmembrane helix</keyword>
<dbReference type="EMBL" id="PDCK01000045">
    <property type="protein sequence ID" value="PRQ17179.1"/>
    <property type="molecule type" value="Genomic_DNA"/>
</dbReference>
<evidence type="ECO:0000256" key="3">
    <source>
        <dbReference type="ARBA" id="ARBA00023004"/>
    </source>
</evidence>
<name>A0A2P6P5I1_ROSCH</name>
<dbReference type="GO" id="GO:0020037">
    <property type="term" value="F:heme binding"/>
    <property type="evidence" value="ECO:0007669"/>
    <property type="project" value="InterPro"/>
</dbReference>
<keyword evidence="5" id="KW-0560">Oxidoreductase</keyword>
<evidence type="ECO:0000256" key="1">
    <source>
        <dbReference type="ARBA" id="ARBA00010617"/>
    </source>
</evidence>
<keyword evidence="6" id="KW-0472">Membrane</keyword>
<evidence type="ECO:0000313" key="7">
    <source>
        <dbReference type="EMBL" id="PRQ17179.1"/>
    </source>
</evidence>